<protein>
    <submittedName>
        <fullName evidence="4">Response regulator</fullName>
    </submittedName>
</protein>
<dbReference type="EMBL" id="JAFREP010000044">
    <property type="protein sequence ID" value="MBO1322857.1"/>
    <property type="molecule type" value="Genomic_DNA"/>
</dbReference>
<dbReference type="PANTHER" id="PTHR44591:SF3">
    <property type="entry name" value="RESPONSE REGULATORY DOMAIN-CONTAINING PROTEIN"/>
    <property type="match status" value="1"/>
</dbReference>
<name>A0A8J7QE17_9BACT</name>
<feature type="domain" description="Response regulatory" evidence="3">
    <location>
        <begin position="6"/>
        <end position="118"/>
    </location>
</feature>
<dbReference type="PANTHER" id="PTHR44591">
    <property type="entry name" value="STRESS RESPONSE REGULATOR PROTEIN 1"/>
    <property type="match status" value="1"/>
</dbReference>
<evidence type="ECO:0000256" key="2">
    <source>
        <dbReference type="PROSITE-ProRule" id="PRU00169"/>
    </source>
</evidence>
<feature type="modified residue" description="4-aspartylphosphate" evidence="2">
    <location>
        <position position="56"/>
    </location>
</feature>
<evidence type="ECO:0000256" key="1">
    <source>
        <dbReference type="ARBA" id="ARBA00022553"/>
    </source>
</evidence>
<proteinExistence type="predicted"/>
<dbReference type="PROSITE" id="PS50110">
    <property type="entry name" value="RESPONSE_REGULATORY"/>
    <property type="match status" value="1"/>
</dbReference>
<dbReference type="RefSeq" id="WP_207862829.1">
    <property type="nucleotide sequence ID" value="NZ_JAFREP010000044.1"/>
</dbReference>
<reference evidence="4" key="1">
    <citation type="submission" date="2021-03" db="EMBL/GenBank/DDBJ databases">
        <authorList>
            <person name="Wang G."/>
        </authorList>
    </citation>
    <scope>NUCLEOTIDE SEQUENCE</scope>
    <source>
        <strain evidence="4">KCTC 12899</strain>
    </source>
</reference>
<dbReference type="InterPro" id="IPR001789">
    <property type="entry name" value="Sig_transdc_resp-reg_receiver"/>
</dbReference>
<keyword evidence="1 2" id="KW-0597">Phosphoprotein</keyword>
<evidence type="ECO:0000259" key="3">
    <source>
        <dbReference type="PROSITE" id="PS50110"/>
    </source>
</evidence>
<dbReference type="InterPro" id="IPR011006">
    <property type="entry name" value="CheY-like_superfamily"/>
</dbReference>
<evidence type="ECO:0000313" key="4">
    <source>
        <dbReference type="EMBL" id="MBO1322857.1"/>
    </source>
</evidence>
<comment type="caution">
    <text evidence="4">The sequence shown here is derived from an EMBL/GenBank/DDBJ whole genome shotgun (WGS) entry which is preliminary data.</text>
</comment>
<dbReference type="SMART" id="SM00448">
    <property type="entry name" value="REC"/>
    <property type="match status" value="1"/>
</dbReference>
<dbReference type="Pfam" id="PF00072">
    <property type="entry name" value="Response_reg"/>
    <property type="match status" value="1"/>
</dbReference>
<dbReference type="Gene3D" id="3.40.50.2300">
    <property type="match status" value="1"/>
</dbReference>
<evidence type="ECO:0000313" key="5">
    <source>
        <dbReference type="Proteomes" id="UP000664417"/>
    </source>
</evidence>
<gene>
    <name evidence="4" type="ORF">J3U88_30610</name>
</gene>
<sequence>MSALRNILCIEDDPDIQMVLNLALTELGDLTVAFCNTAKAALETLAKTHPDLILMDLRLPDSDGHDLFHKIQAMTESNPVPVVVITAARASRLSEEIAGLIHKPFDPMILAEQLETFFHAFHKAR</sequence>
<organism evidence="4 5">
    <name type="scientific">Acanthopleuribacter pedis</name>
    <dbReference type="NCBI Taxonomy" id="442870"/>
    <lineage>
        <taxon>Bacteria</taxon>
        <taxon>Pseudomonadati</taxon>
        <taxon>Acidobacteriota</taxon>
        <taxon>Holophagae</taxon>
        <taxon>Acanthopleuribacterales</taxon>
        <taxon>Acanthopleuribacteraceae</taxon>
        <taxon>Acanthopleuribacter</taxon>
    </lineage>
</organism>
<accession>A0A8J7QE17</accession>
<dbReference type="InterPro" id="IPR050595">
    <property type="entry name" value="Bact_response_regulator"/>
</dbReference>
<keyword evidence="5" id="KW-1185">Reference proteome</keyword>
<dbReference type="GO" id="GO:0000160">
    <property type="term" value="P:phosphorelay signal transduction system"/>
    <property type="evidence" value="ECO:0007669"/>
    <property type="project" value="InterPro"/>
</dbReference>
<dbReference type="SUPFAM" id="SSF52172">
    <property type="entry name" value="CheY-like"/>
    <property type="match status" value="1"/>
</dbReference>
<dbReference type="Proteomes" id="UP000664417">
    <property type="component" value="Unassembled WGS sequence"/>
</dbReference>
<dbReference type="AlphaFoldDB" id="A0A8J7QE17"/>